<keyword evidence="2" id="KW-1185">Reference proteome</keyword>
<comment type="caution">
    <text evidence="1">The sequence shown here is derived from an EMBL/GenBank/DDBJ whole genome shotgun (WGS) entry which is preliminary data.</text>
</comment>
<accession>A0A919JP69</accession>
<organism evidence="1 2">
    <name type="scientific">Paractinoplanes rishiriensis</name>
    <dbReference type="NCBI Taxonomy" id="1050105"/>
    <lineage>
        <taxon>Bacteria</taxon>
        <taxon>Bacillati</taxon>
        <taxon>Actinomycetota</taxon>
        <taxon>Actinomycetes</taxon>
        <taxon>Micromonosporales</taxon>
        <taxon>Micromonosporaceae</taxon>
        <taxon>Paractinoplanes</taxon>
    </lineage>
</organism>
<dbReference type="InterPro" id="IPR040632">
    <property type="entry name" value="Sulfotransfer_4"/>
</dbReference>
<sequence>MNVIGAGFGRTGTLSLKAALEQLGFGPCLHMVTVLDDPERSKLLSDAADGDPDSLDAAFAGFRSSVDWPGTYFWRELTARHPDAQVVLTERDPEQWYDSAYRTIYQAQGRPPAEDTAVPAARAMLKRLIWDGTFGGNFADREAMVRLFQEHNAAVRAEIAPDRLLVYRVADGWGPLCEFLGVPVPDGPFPRLNDTETFNNRISAGRSGS</sequence>
<name>A0A919JP69_9ACTN</name>
<dbReference type="RefSeq" id="WP_203778379.1">
    <property type="nucleotide sequence ID" value="NZ_BOMV01000001.1"/>
</dbReference>
<dbReference type="Proteomes" id="UP000636960">
    <property type="component" value="Unassembled WGS sequence"/>
</dbReference>
<protein>
    <submittedName>
        <fullName evidence="1">Sulfotransferase family protein</fullName>
    </submittedName>
</protein>
<dbReference type="PANTHER" id="PTHR36978">
    <property type="entry name" value="P-LOOP CONTAINING NUCLEOTIDE TRIPHOSPHATE HYDROLASE"/>
    <property type="match status" value="1"/>
</dbReference>
<evidence type="ECO:0000313" key="2">
    <source>
        <dbReference type="Proteomes" id="UP000636960"/>
    </source>
</evidence>
<dbReference type="SUPFAM" id="SSF52540">
    <property type="entry name" value="P-loop containing nucleoside triphosphate hydrolases"/>
    <property type="match status" value="1"/>
</dbReference>
<dbReference type="AlphaFoldDB" id="A0A919JP69"/>
<dbReference type="PANTHER" id="PTHR36978:SF4">
    <property type="entry name" value="P-LOOP CONTAINING NUCLEOSIDE TRIPHOSPHATE HYDROLASE PROTEIN"/>
    <property type="match status" value="1"/>
</dbReference>
<evidence type="ECO:0000313" key="1">
    <source>
        <dbReference type="EMBL" id="GIE92611.1"/>
    </source>
</evidence>
<dbReference type="Pfam" id="PF17784">
    <property type="entry name" value="Sulfotransfer_4"/>
    <property type="match status" value="1"/>
</dbReference>
<dbReference type="EMBL" id="BOMV01000001">
    <property type="protein sequence ID" value="GIE92611.1"/>
    <property type="molecule type" value="Genomic_DNA"/>
</dbReference>
<gene>
    <name evidence="1" type="ORF">Ari01nite_00760</name>
</gene>
<reference evidence="1" key="1">
    <citation type="submission" date="2021-01" db="EMBL/GenBank/DDBJ databases">
        <title>Whole genome shotgun sequence of Actinoplanes rishiriensis NBRC 108556.</title>
        <authorList>
            <person name="Komaki H."/>
            <person name="Tamura T."/>
        </authorList>
    </citation>
    <scope>NUCLEOTIDE SEQUENCE</scope>
    <source>
        <strain evidence="1">NBRC 108556</strain>
    </source>
</reference>
<dbReference type="Gene3D" id="3.40.50.300">
    <property type="entry name" value="P-loop containing nucleotide triphosphate hydrolases"/>
    <property type="match status" value="1"/>
</dbReference>
<proteinExistence type="predicted"/>
<dbReference type="InterPro" id="IPR027417">
    <property type="entry name" value="P-loop_NTPase"/>
</dbReference>